<feature type="compositionally biased region" description="Polar residues" evidence="10">
    <location>
        <begin position="1"/>
        <end position="14"/>
    </location>
</feature>
<feature type="region of interest" description="Disordered" evidence="10">
    <location>
        <begin position="2036"/>
        <end position="2107"/>
    </location>
</feature>
<dbReference type="Gene3D" id="1.10.533.10">
    <property type="entry name" value="Death Domain, Fas"/>
    <property type="match status" value="1"/>
</dbReference>
<evidence type="ECO:0000259" key="12">
    <source>
        <dbReference type="PROSITE" id="PS51145"/>
    </source>
</evidence>
<dbReference type="SUPFAM" id="SSF47986">
    <property type="entry name" value="DEATH domain"/>
    <property type="match status" value="1"/>
</dbReference>
<dbReference type="PROSITE" id="PS50017">
    <property type="entry name" value="DEATH_DOMAIN"/>
    <property type="match status" value="1"/>
</dbReference>
<dbReference type="SMART" id="SM00005">
    <property type="entry name" value="DEATH"/>
    <property type="match status" value="1"/>
</dbReference>
<feature type="repeat" description="ANK" evidence="9">
    <location>
        <begin position="696"/>
        <end position="728"/>
    </location>
</feature>
<accession>A0A8K0GGP3</accession>
<dbReference type="PRINTS" id="PR01415">
    <property type="entry name" value="ANKYRIN"/>
</dbReference>
<feature type="domain" description="Death" evidence="11">
    <location>
        <begin position="1430"/>
        <end position="1507"/>
    </location>
</feature>
<dbReference type="InterPro" id="IPR011029">
    <property type="entry name" value="DEATH-like_dom_sf"/>
</dbReference>
<proteinExistence type="predicted"/>
<dbReference type="PANTHER" id="PTHR24123">
    <property type="entry name" value="ANKYRIN REPEAT-CONTAINING"/>
    <property type="match status" value="1"/>
</dbReference>
<comment type="subcellular location">
    <subcellularLocation>
        <location evidence="1">Cytoplasm</location>
        <location evidence="1">Cytoskeleton</location>
    </subcellularLocation>
    <subcellularLocation>
        <location evidence="2">Membrane</location>
    </subcellularLocation>
</comment>
<feature type="repeat" description="ANK" evidence="9">
    <location>
        <begin position="399"/>
        <end position="431"/>
    </location>
</feature>
<feature type="repeat" description="ANK" evidence="9">
    <location>
        <begin position="267"/>
        <end position="299"/>
    </location>
</feature>
<keyword evidence="7" id="KW-0472">Membrane</keyword>
<feature type="domain" description="ZU5" evidence="12">
    <location>
        <begin position="1097"/>
        <end position="1244"/>
    </location>
</feature>
<dbReference type="Pfam" id="PF00023">
    <property type="entry name" value="Ank"/>
    <property type="match status" value="5"/>
</dbReference>
<dbReference type="CDD" id="cd08317">
    <property type="entry name" value="Death_ank"/>
    <property type="match status" value="1"/>
</dbReference>
<evidence type="ECO:0000313" key="14">
    <source>
        <dbReference type="Proteomes" id="UP000801492"/>
    </source>
</evidence>
<evidence type="ECO:0000256" key="2">
    <source>
        <dbReference type="ARBA" id="ARBA00004370"/>
    </source>
</evidence>
<feature type="compositionally biased region" description="Polar residues" evidence="10">
    <location>
        <begin position="2096"/>
        <end position="2105"/>
    </location>
</feature>
<dbReference type="Gene3D" id="2.60.40.2660">
    <property type="match status" value="1"/>
</dbReference>
<feature type="repeat" description="ANK" evidence="9">
    <location>
        <begin position="564"/>
        <end position="596"/>
    </location>
</feature>
<reference evidence="13" key="1">
    <citation type="submission" date="2019-08" db="EMBL/GenBank/DDBJ databases">
        <title>The genome of the North American firefly Photinus pyralis.</title>
        <authorList>
            <consortium name="Photinus pyralis genome working group"/>
            <person name="Fallon T.R."/>
            <person name="Sander Lower S.E."/>
            <person name="Weng J.-K."/>
        </authorList>
    </citation>
    <scope>NUCLEOTIDE SEQUENCE</scope>
    <source>
        <strain evidence="13">TRF0915ILg1</strain>
        <tissue evidence="13">Whole body</tissue>
    </source>
</reference>
<dbReference type="InterPro" id="IPR051165">
    <property type="entry name" value="Multifunctional_ANK_Repeat"/>
</dbReference>
<dbReference type="Proteomes" id="UP000801492">
    <property type="component" value="Unassembled WGS sequence"/>
</dbReference>
<evidence type="ECO:0000256" key="1">
    <source>
        <dbReference type="ARBA" id="ARBA00004245"/>
    </source>
</evidence>
<dbReference type="Pfam" id="PF17809">
    <property type="entry name" value="UPA_2"/>
    <property type="match status" value="1"/>
</dbReference>
<evidence type="ECO:0000256" key="5">
    <source>
        <dbReference type="ARBA" id="ARBA00022737"/>
    </source>
</evidence>
<dbReference type="InterPro" id="IPR002110">
    <property type="entry name" value="Ankyrin_rpt"/>
</dbReference>
<organism evidence="13 14">
    <name type="scientific">Ignelater luminosus</name>
    <name type="common">Cucubano</name>
    <name type="synonym">Pyrophorus luminosus</name>
    <dbReference type="NCBI Taxonomy" id="2038154"/>
    <lineage>
        <taxon>Eukaryota</taxon>
        <taxon>Metazoa</taxon>
        <taxon>Ecdysozoa</taxon>
        <taxon>Arthropoda</taxon>
        <taxon>Hexapoda</taxon>
        <taxon>Insecta</taxon>
        <taxon>Pterygota</taxon>
        <taxon>Neoptera</taxon>
        <taxon>Endopterygota</taxon>
        <taxon>Coleoptera</taxon>
        <taxon>Polyphaga</taxon>
        <taxon>Elateriformia</taxon>
        <taxon>Elateroidea</taxon>
        <taxon>Elateridae</taxon>
        <taxon>Agrypninae</taxon>
        <taxon>Pyrophorini</taxon>
        <taxon>Ignelater</taxon>
    </lineage>
</organism>
<dbReference type="Pfam" id="PF12796">
    <property type="entry name" value="Ank_2"/>
    <property type="match status" value="7"/>
</dbReference>
<keyword evidence="6 9" id="KW-0040">ANK repeat</keyword>
<feature type="repeat" description="ANK" evidence="9">
    <location>
        <begin position="729"/>
        <end position="761"/>
    </location>
</feature>
<dbReference type="InterPro" id="IPR036770">
    <property type="entry name" value="Ankyrin_rpt-contain_sf"/>
</dbReference>
<feature type="repeat" description="ANK" evidence="9">
    <location>
        <begin position="630"/>
        <end position="662"/>
    </location>
</feature>
<dbReference type="FunFam" id="2.60.220.30:FF:000001">
    <property type="entry name" value="Ankyrin-3 isoform 2"/>
    <property type="match status" value="1"/>
</dbReference>
<feature type="repeat" description="ANK" evidence="9">
    <location>
        <begin position="139"/>
        <end position="171"/>
    </location>
</feature>
<gene>
    <name evidence="13" type="ORF">ILUMI_07632</name>
</gene>
<keyword evidence="4" id="KW-0597">Phosphoprotein</keyword>
<evidence type="ECO:0000256" key="3">
    <source>
        <dbReference type="ARBA" id="ARBA00022490"/>
    </source>
</evidence>
<dbReference type="SMART" id="SM00248">
    <property type="entry name" value="ANK"/>
    <property type="match status" value="23"/>
</dbReference>
<dbReference type="Gene3D" id="2.60.220.30">
    <property type="match status" value="2"/>
</dbReference>
<feature type="domain" description="ZU5" evidence="12">
    <location>
        <begin position="938"/>
        <end position="1095"/>
    </location>
</feature>
<feature type="repeat" description="ANK" evidence="9">
    <location>
        <begin position="498"/>
        <end position="530"/>
    </location>
</feature>
<dbReference type="InterPro" id="IPR000906">
    <property type="entry name" value="ZU5_dom"/>
</dbReference>
<dbReference type="FunFam" id="1.25.40.20:FF:000095">
    <property type="entry name" value="Ankyrin 2, isoform J"/>
    <property type="match status" value="1"/>
</dbReference>
<evidence type="ECO:0000256" key="8">
    <source>
        <dbReference type="ARBA" id="ARBA00023212"/>
    </source>
</evidence>
<dbReference type="Pfam" id="PF00531">
    <property type="entry name" value="Death"/>
    <property type="match status" value="1"/>
</dbReference>
<dbReference type="PROSITE" id="PS50088">
    <property type="entry name" value="ANK_REPEAT"/>
    <property type="match status" value="21"/>
</dbReference>
<evidence type="ECO:0000256" key="4">
    <source>
        <dbReference type="ARBA" id="ARBA00022553"/>
    </source>
</evidence>
<dbReference type="SUPFAM" id="SSF48403">
    <property type="entry name" value="Ankyrin repeat"/>
    <property type="match status" value="2"/>
</dbReference>
<dbReference type="FunFam" id="2.60.220.30:FF:000009">
    <property type="entry name" value="Ankyrin 2, isoform G"/>
    <property type="match status" value="1"/>
</dbReference>
<feature type="repeat" description="ANK" evidence="9">
    <location>
        <begin position="73"/>
        <end position="105"/>
    </location>
</feature>
<evidence type="ECO:0000313" key="13">
    <source>
        <dbReference type="EMBL" id="KAF2898561.1"/>
    </source>
</evidence>
<feature type="region of interest" description="Disordered" evidence="10">
    <location>
        <begin position="1561"/>
        <end position="1616"/>
    </location>
</feature>
<dbReference type="EMBL" id="VTPC01003416">
    <property type="protein sequence ID" value="KAF2898561.1"/>
    <property type="molecule type" value="Genomic_DNA"/>
</dbReference>
<feature type="repeat" description="ANK" evidence="9">
    <location>
        <begin position="762"/>
        <end position="794"/>
    </location>
</feature>
<dbReference type="GO" id="GO:0007165">
    <property type="term" value="P:signal transduction"/>
    <property type="evidence" value="ECO:0007669"/>
    <property type="project" value="InterPro"/>
</dbReference>
<dbReference type="SMART" id="SM00218">
    <property type="entry name" value="ZU5"/>
    <property type="match status" value="1"/>
</dbReference>
<feature type="compositionally biased region" description="Basic and acidic residues" evidence="10">
    <location>
        <begin position="1594"/>
        <end position="1603"/>
    </location>
</feature>
<dbReference type="PROSITE" id="PS51145">
    <property type="entry name" value="ZU5"/>
    <property type="match status" value="2"/>
</dbReference>
<feature type="repeat" description="ANK" evidence="9">
    <location>
        <begin position="234"/>
        <end position="266"/>
    </location>
</feature>
<feature type="compositionally biased region" description="Polar residues" evidence="10">
    <location>
        <begin position="1569"/>
        <end position="1579"/>
    </location>
</feature>
<feature type="compositionally biased region" description="Polar residues" evidence="10">
    <location>
        <begin position="2066"/>
        <end position="2075"/>
    </location>
</feature>
<sequence length="2160" mass="237076">MALGNGSATANGGVTQEKAPVVNGTNMETLPRSGKQTDPNTAFLRAARAGQLDKIQEYLDSGTVRDINTSNANGLNALHLAAKDGHVEVVRELLKRGAIVDAATKKGNTALHIASLAGQEEVVRLLIQHGASINVQSQNGFTPLYMAAQENHDGCVKYLLSKGGNQTLATEDGFTPLAVAMQQGHDKVVTVLLENDTRGKVRLPALHIAAKKDDVKAAALLLQNDHNPDVTSKSGFTPLHIAAHYGNDKVASLLYDKGADVNYTAKHNITPLHVASKWGKINMVSLLVAKGANIQAKTRDGLTPLHCAARSGHDQVVDMLLENGAPMHAKTKNGLAPLHMAAQGEHVDAARTLLHHGAPVDEVTVDYLTALHVAAHCGHVRVAKLLLDRNADPNARALNGFTPLHIACKKNRIKMVELLLKHGASIGARTESGLTPLHVASFMGCMNIVIYLLQHEANPDVPTVRGESPLHLAARANQTDIIRILLRNGAAVDAKAREEQTPLHVASRLGNVDIVMLLLQHGANPHATTKDLYTPLHIAAKEGQEEVASVLLDNGADLTATTKKGFTPLHLAAKYGHLNVARLLLQRDAPADAQGKNGVTPLHVAAHYDHQPVALLLLDKGASPHATAKNGHTPLHIAARKNQMDIATTLLEYGAQADAESKAGFTPLHLSAQEGHSDMSSLLLEHRANPNHAAKNGLTPLHLCAQEDRVPVAQLLLRAGAISDPRTKSNYTPLHVACHYGHVNMVRLLIEQGAEVNPVTNAGYTPLHQAAQQGHVLVINLLLKNKADPNAITHTGQTALGIANKLGYISVVEELKVVTETNITTTTTVSIEEKYKVVAPEAMQETFMSDSEDEGGEDPILGDQQQYKYMTVDDMKSLGDDSRMDVTNDEKSDHRSSIAPSNISDYMTAVQVNQYYTSNSYTAPDNVDINRQPITVGFLVSFLVDARGGAMRGCRHSGVRVIVPPRCAASPTRITCRYVRPQRITNPPPLMEGEALASRVLELGPVGAKFLGPVILEIPHFASLRGKQREIVVLRSDNGETWREHTLDASEEAIQDVLNHSFEGEELNQIEDLHTNRITRILTNDFPHYFAIVSRVRQEVHAIGPEGGTVSSSAVPLVQAVFPQNALTKKIRVGLQAQSMEPELVAKLLGHGVAVSSVVTVEPRRRKFHKAIMLSMPAPRAHSQGMINQYSGSAPTLRLLCSITGGQNKAVWEDVTGSTPLSFVKDCVSFTTTVSARFWLMDCRNVSESARMATDLYTHSSHVPFMAKFVVFAKRISPLEARVRVFCMTDDKEDKTLEHQEHFLEIAKSRDVEVLEGKDIFMEFAGNLVPILQSGDQPKLGFQAFRENRLAFTMRLRDADEEAAGRIIFMSDPKVARGEPSQTPLCTLNLILPKDVLPDRDSQSDLLSLEKDHSYLHHGGISKPDTIHRADFRLSDICNLLDDDWEKLAAELDIPPSDVRLIKDEYPENKPQQAMIMFRLWLRQKANKATGNQLEQALNKIGRPDIVAKCICNIELVTDDMERALARVHLDQSGFETFKDELGPSRDASLHRDGKHKKLTISQDELDISQKSNDAVDQNSSDKDLTDTISDYLSQKKDDKQPPNKDSNLIENCSPPVVTNEEALEVITQQLNKLESTPKNAKGFKTPPPSPAELKIENAHILNEKFHKDDLEKGPKVQTKEEEHIVTSTPIKPSAPPEEEFVDPFADLRKKISDTLTFLHQERNDFLPDDDIIIPSRKDDHVSKEIDLSSSSIKKKRGVEFHTDSVNNDDDVRIAAENEVSDVIRQAVDVVNDIKAKENDIIDDKDDAAVKAQEVFKFLEEEASSPLNPDIQFIQNEIRLSHNESLTPNKVVSGIPVAKPRQKIETKLETEKEKDIDLFFSEGERSLSPTDDFLSKIPVSGGKGKVKTIKKHSKDPLKEFVKLTQDVNWDDNDGNVITTVKTVTTDPIVKTTVTRITTTESETPFLETKSKIPVLNTATTEITEISPKSKIPVLVTETTRIVSPDLTHVERTIVSPTSSQVIETNLVSPVSETKFSIKSSTTMDSDSDSDSRRSPPLKGILKKTQVRTVGSSSGSDIALHEEGSELSDDESEDLCQNDQPHYTETTTEEIDPVTGAKIMRTIRTVSQTITSVPGNRNDAQLRQSMQEVLDQFMADERKPQ</sequence>
<feature type="compositionally biased region" description="Basic and acidic residues" evidence="10">
    <location>
        <begin position="1673"/>
        <end position="1685"/>
    </location>
</feature>
<evidence type="ECO:0000256" key="9">
    <source>
        <dbReference type="PROSITE-ProRule" id="PRU00023"/>
    </source>
</evidence>
<dbReference type="FunFam" id="1.25.40.20:FF:000003">
    <property type="entry name" value="Ankyrin, isoform B"/>
    <property type="match status" value="1"/>
</dbReference>
<dbReference type="PROSITE" id="PS50297">
    <property type="entry name" value="ANK_REP_REGION"/>
    <property type="match status" value="21"/>
</dbReference>
<dbReference type="InterPro" id="IPR000488">
    <property type="entry name" value="Death_dom"/>
</dbReference>
<dbReference type="Pfam" id="PF00791">
    <property type="entry name" value="ZU5"/>
    <property type="match status" value="1"/>
</dbReference>
<feature type="region of interest" description="Disordered" evidence="10">
    <location>
        <begin position="1"/>
        <end position="38"/>
    </location>
</feature>
<evidence type="ECO:0000259" key="11">
    <source>
        <dbReference type="PROSITE" id="PS50017"/>
    </source>
</evidence>
<feature type="repeat" description="ANK" evidence="9">
    <location>
        <begin position="366"/>
        <end position="398"/>
    </location>
</feature>
<dbReference type="OrthoDB" id="20872at2759"/>
<evidence type="ECO:0000256" key="10">
    <source>
        <dbReference type="SAM" id="MobiDB-lite"/>
    </source>
</evidence>
<evidence type="ECO:0000256" key="7">
    <source>
        <dbReference type="ARBA" id="ARBA00023136"/>
    </source>
</evidence>
<feature type="repeat" description="ANK" evidence="9">
    <location>
        <begin position="663"/>
        <end position="695"/>
    </location>
</feature>
<comment type="caution">
    <text evidence="13">The sequence shown here is derived from an EMBL/GenBank/DDBJ whole genome shotgun (WGS) entry which is preliminary data.</text>
</comment>
<protein>
    <submittedName>
        <fullName evidence="13">Uncharacterized protein</fullName>
    </submittedName>
</protein>
<dbReference type="InterPro" id="IPR040745">
    <property type="entry name" value="Ankyrin_UPA"/>
</dbReference>
<dbReference type="FunFam" id="1.25.40.20:FF:000001">
    <property type="entry name" value="Ankyrin-2 isoform 2"/>
    <property type="match status" value="1"/>
</dbReference>
<feature type="region of interest" description="Disordered" evidence="10">
    <location>
        <begin position="1673"/>
        <end position="1699"/>
    </location>
</feature>
<keyword evidence="14" id="KW-1185">Reference proteome</keyword>
<dbReference type="Gene3D" id="1.25.40.20">
    <property type="entry name" value="Ankyrin repeat-containing domain"/>
    <property type="match status" value="3"/>
</dbReference>
<feature type="compositionally biased region" description="Polar residues" evidence="10">
    <location>
        <begin position="23"/>
        <end position="38"/>
    </location>
</feature>
<dbReference type="GO" id="GO:0005856">
    <property type="term" value="C:cytoskeleton"/>
    <property type="evidence" value="ECO:0007669"/>
    <property type="project" value="UniProtKB-SubCell"/>
</dbReference>
<feature type="repeat" description="ANK" evidence="9">
    <location>
        <begin position="432"/>
        <end position="464"/>
    </location>
</feature>
<feature type="repeat" description="ANK" evidence="9">
    <location>
        <begin position="106"/>
        <end position="138"/>
    </location>
</feature>
<feature type="repeat" description="ANK" evidence="9">
    <location>
        <begin position="172"/>
        <end position="195"/>
    </location>
</feature>
<name>A0A8K0GGP3_IGNLU</name>
<feature type="repeat" description="ANK" evidence="9">
    <location>
        <begin position="465"/>
        <end position="497"/>
    </location>
</feature>
<keyword evidence="8" id="KW-0206">Cytoskeleton</keyword>
<dbReference type="PANTHER" id="PTHR24123:SF141">
    <property type="entry name" value="ANKYRIN 2, ISOFORM U"/>
    <property type="match status" value="1"/>
</dbReference>
<feature type="repeat" description="ANK" evidence="9">
    <location>
        <begin position="597"/>
        <end position="629"/>
    </location>
</feature>
<feature type="repeat" description="ANK" evidence="9">
    <location>
        <begin position="333"/>
        <end position="365"/>
    </location>
</feature>
<keyword evidence="5" id="KW-0677">Repeat</keyword>
<feature type="repeat" description="ANK" evidence="9">
    <location>
        <begin position="531"/>
        <end position="563"/>
    </location>
</feature>
<evidence type="ECO:0000256" key="6">
    <source>
        <dbReference type="ARBA" id="ARBA00023043"/>
    </source>
</evidence>
<feature type="compositionally biased region" description="Acidic residues" evidence="10">
    <location>
        <begin position="2084"/>
        <end position="2095"/>
    </location>
</feature>
<keyword evidence="3" id="KW-0963">Cytoplasm</keyword>
<feature type="repeat" description="ANK" evidence="9">
    <location>
        <begin position="300"/>
        <end position="332"/>
    </location>
</feature>
<dbReference type="GO" id="GO:0016020">
    <property type="term" value="C:membrane"/>
    <property type="evidence" value="ECO:0007669"/>
    <property type="project" value="UniProtKB-SubCell"/>
</dbReference>